<dbReference type="Gramene" id="KJB17340">
    <property type="protein sequence ID" value="KJB17340"/>
    <property type="gene ID" value="B456_003G0509002"/>
</dbReference>
<protein>
    <submittedName>
        <fullName evidence="1">Uncharacterized protein</fullName>
    </submittedName>
</protein>
<gene>
    <name evidence="1" type="ORF">B456_003G0509002</name>
</gene>
<accession>A0A0D2RDT2</accession>
<keyword evidence="2" id="KW-1185">Reference proteome</keyword>
<organism evidence="1 2">
    <name type="scientific">Gossypium raimondii</name>
    <name type="common">Peruvian cotton</name>
    <name type="synonym">Gossypium klotzschianum subsp. raimondii</name>
    <dbReference type="NCBI Taxonomy" id="29730"/>
    <lineage>
        <taxon>Eukaryota</taxon>
        <taxon>Viridiplantae</taxon>
        <taxon>Streptophyta</taxon>
        <taxon>Embryophyta</taxon>
        <taxon>Tracheophyta</taxon>
        <taxon>Spermatophyta</taxon>
        <taxon>Magnoliopsida</taxon>
        <taxon>eudicotyledons</taxon>
        <taxon>Gunneridae</taxon>
        <taxon>Pentapetalae</taxon>
        <taxon>rosids</taxon>
        <taxon>malvids</taxon>
        <taxon>Malvales</taxon>
        <taxon>Malvaceae</taxon>
        <taxon>Malvoideae</taxon>
        <taxon>Gossypium</taxon>
    </lineage>
</organism>
<evidence type="ECO:0000313" key="1">
    <source>
        <dbReference type="EMBL" id="KJB17340.1"/>
    </source>
</evidence>
<dbReference type="Proteomes" id="UP000032304">
    <property type="component" value="Chromosome 3"/>
</dbReference>
<name>A0A0D2RDT2_GOSRA</name>
<dbReference type="AlphaFoldDB" id="A0A0D2RDT2"/>
<evidence type="ECO:0000313" key="2">
    <source>
        <dbReference type="Proteomes" id="UP000032304"/>
    </source>
</evidence>
<feature type="non-terminal residue" evidence="1">
    <location>
        <position position="1"/>
    </location>
</feature>
<dbReference type="EMBL" id="CM001742">
    <property type="protein sequence ID" value="KJB17340.1"/>
    <property type="molecule type" value="Genomic_DNA"/>
</dbReference>
<proteinExistence type="predicted"/>
<reference evidence="1 2" key="1">
    <citation type="journal article" date="2012" name="Nature">
        <title>Repeated polyploidization of Gossypium genomes and the evolution of spinnable cotton fibres.</title>
        <authorList>
            <person name="Paterson A.H."/>
            <person name="Wendel J.F."/>
            <person name="Gundlach H."/>
            <person name="Guo H."/>
            <person name="Jenkins J."/>
            <person name="Jin D."/>
            <person name="Llewellyn D."/>
            <person name="Showmaker K.C."/>
            <person name="Shu S."/>
            <person name="Udall J."/>
            <person name="Yoo M.J."/>
            <person name="Byers R."/>
            <person name="Chen W."/>
            <person name="Doron-Faigenboim A."/>
            <person name="Duke M.V."/>
            <person name="Gong L."/>
            <person name="Grimwood J."/>
            <person name="Grover C."/>
            <person name="Grupp K."/>
            <person name="Hu G."/>
            <person name="Lee T.H."/>
            <person name="Li J."/>
            <person name="Lin L."/>
            <person name="Liu T."/>
            <person name="Marler B.S."/>
            <person name="Page J.T."/>
            <person name="Roberts A.W."/>
            <person name="Romanel E."/>
            <person name="Sanders W.S."/>
            <person name="Szadkowski E."/>
            <person name="Tan X."/>
            <person name="Tang H."/>
            <person name="Xu C."/>
            <person name="Wang J."/>
            <person name="Wang Z."/>
            <person name="Zhang D."/>
            <person name="Zhang L."/>
            <person name="Ashrafi H."/>
            <person name="Bedon F."/>
            <person name="Bowers J.E."/>
            <person name="Brubaker C.L."/>
            <person name="Chee P.W."/>
            <person name="Das S."/>
            <person name="Gingle A.R."/>
            <person name="Haigler C.H."/>
            <person name="Harker D."/>
            <person name="Hoffmann L.V."/>
            <person name="Hovav R."/>
            <person name="Jones D.C."/>
            <person name="Lemke C."/>
            <person name="Mansoor S."/>
            <person name="ur Rahman M."/>
            <person name="Rainville L.N."/>
            <person name="Rambani A."/>
            <person name="Reddy U.K."/>
            <person name="Rong J.K."/>
            <person name="Saranga Y."/>
            <person name="Scheffler B.E."/>
            <person name="Scheffler J.A."/>
            <person name="Stelly D.M."/>
            <person name="Triplett B.A."/>
            <person name="Van Deynze A."/>
            <person name="Vaslin M.F."/>
            <person name="Waghmare V.N."/>
            <person name="Walford S.A."/>
            <person name="Wright R.J."/>
            <person name="Zaki E.A."/>
            <person name="Zhang T."/>
            <person name="Dennis E.S."/>
            <person name="Mayer K.F."/>
            <person name="Peterson D.G."/>
            <person name="Rokhsar D.S."/>
            <person name="Wang X."/>
            <person name="Schmutz J."/>
        </authorList>
    </citation>
    <scope>NUCLEOTIDE SEQUENCE [LARGE SCALE GENOMIC DNA]</scope>
</reference>
<sequence length="47" mass="5643">SKVLNSIVKLMFHRNFLKSNNIIAKFPTTTFYQLVTVIKFYCWFLNL</sequence>